<dbReference type="PANTHER" id="PTHR39178:SF1">
    <property type="entry name" value="RIBOSOMAL-PROCESSING CYSTEINE PROTEASE PRP"/>
    <property type="match status" value="1"/>
</dbReference>
<comment type="caution">
    <text evidence="7">The sequence shown here is derived from an EMBL/GenBank/DDBJ whole genome shotgun (WGS) entry which is preliminary data.</text>
</comment>
<dbReference type="RefSeq" id="WP_147665825.1">
    <property type="nucleotide sequence ID" value="NZ_VDUW01000001.1"/>
</dbReference>
<dbReference type="GO" id="GO:0006508">
    <property type="term" value="P:proteolysis"/>
    <property type="evidence" value="ECO:0007669"/>
    <property type="project" value="UniProtKB-KW"/>
</dbReference>
<dbReference type="NCBIfam" id="NF011126">
    <property type="entry name" value="PRK14553.1-6"/>
    <property type="match status" value="1"/>
</dbReference>
<dbReference type="Gene3D" id="3.30.70.1490">
    <property type="entry name" value="Cysteine protease Prp"/>
    <property type="match status" value="1"/>
</dbReference>
<evidence type="ECO:0000313" key="7">
    <source>
        <dbReference type="EMBL" id="TXL68089.1"/>
    </source>
</evidence>
<dbReference type="Proteomes" id="UP000321574">
    <property type="component" value="Unassembled WGS sequence"/>
</dbReference>
<organism evidence="7 8">
    <name type="scientific">Cerasibacillus terrae</name>
    <dbReference type="NCBI Taxonomy" id="2498845"/>
    <lineage>
        <taxon>Bacteria</taxon>
        <taxon>Bacillati</taxon>
        <taxon>Bacillota</taxon>
        <taxon>Bacilli</taxon>
        <taxon>Bacillales</taxon>
        <taxon>Bacillaceae</taxon>
        <taxon>Cerasibacillus</taxon>
    </lineage>
</organism>
<evidence type="ECO:0000256" key="4">
    <source>
        <dbReference type="ARBA" id="ARBA00022807"/>
    </source>
</evidence>
<accession>A0A5C8P3J9</accession>
<keyword evidence="4" id="KW-0788">Thiol protease</keyword>
<gene>
    <name evidence="7" type="ORF">FHP05_03465</name>
</gene>
<keyword evidence="1" id="KW-0690">Ribosome biogenesis</keyword>
<dbReference type="PANTHER" id="PTHR39178">
    <property type="entry name" value="HYPOTHETICAL RIBOSOME-ASSOCIATED PROTEIN"/>
    <property type="match status" value="1"/>
</dbReference>
<evidence type="ECO:0000256" key="2">
    <source>
        <dbReference type="ARBA" id="ARBA00022670"/>
    </source>
</evidence>
<dbReference type="Pfam" id="PF04327">
    <property type="entry name" value="Peptidase_Prp"/>
    <property type="match status" value="1"/>
</dbReference>
<evidence type="ECO:0000313" key="8">
    <source>
        <dbReference type="Proteomes" id="UP000321574"/>
    </source>
</evidence>
<sequence>MIHVNIYRHHKYITAFELSGHADSGPYGYDLVCAAVSAVSFGSVNAVMKLCHTDLDIDQGAEGGYLRVEIPSSLNAQMKEKASLLLEGMVISLETIERDYGKFIKIHYK</sequence>
<protein>
    <recommendedName>
        <fullName evidence="6">Ribosomal processing cysteine protease Prp</fullName>
    </recommendedName>
</protein>
<name>A0A5C8P3J9_9BACI</name>
<dbReference type="OrthoDB" id="48998at2"/>
<evidence type="ECO:0000256" key="3">
    <source>
        <dbReference type="ARBA" id="ARBA00022801"/>
    </source>
</evidence>
<evidence type="ECO:0000256" key="6">
    <source>
        <dbReference type="ARBA" id="ARBA00044538"/>
    </source>
</evidence>
<keyword evidence="2 7" id="KW-0645">Protease</keyword>
<keyword evidence="3" id="KW-0378">Hydrolase</keyword>
<proteinExistence type="inferred from homology"/>
<dbReference type="SUPFAM" id="SSF118010">
    <property type="entry name" value="TM1457-like"/>
    <property type="match status" value="1"/>
</dbReference>
<dbReference type="GO" id="GO:0008234">
    <property type="term" value="F:cysteine-type peptidase activity"/>
    <property type="evidence" value="ECO:0007669"/>
    <property type="project" value="UniProtKB-KW"/>
</dbReference>
<dbReference type="InterPro" id="IPR007422">
    <property type="entry name" value="Peptidase_Prp"/>
</dbReference>
<dbReference type="GO" id="GO:0042254">
    <property type="term" value="P:ribosome biogenesis"/>
    <property type="evidence" value="ECO:0007669"/>
    <property type="project" value="UniProtKB-KW"/>
</dbReference>
<comment type="similarity">
    <text evidence="5">Belongs to the Prp family.</text>
</comment>
<dbReference type="AlphaFoldDB" id="A0A5C8P3J9"/>
<dbReference type="EMBL" id="VDUW01000001">
    <property type="protein sequence ID" value="TXL68089.1"/>
    <property type="molecule type" value="Genomic_DNA"/>
</dbReference>
<evidence type="ECO:0000256" key="5">
    <source>
        <dbReference type="ARBA" id="ARBA00044503"/>
    </source>
</evidence>
<reference evidence="7 8" key="1">
    <citation type="submission" date="2019-06" db="EMBL/GenBank/DDBJ databases">
        <title>Cerasibacillus sp. nov., isolated from maize field.</title>
        <authorList>
            <person name="Lin S.-Y."/>
            <person name="Tsai C.-F."/>
            <person name="Young C.-C."/>
        </authorList>
    </citation>
    <scope>NUCLEOTIDE SEQUENCE [LARGE SCALE GENOMIC DNA]</scope>
    <source>
        <strain evidence="7 8">CC-CFT480</strain>
    </source>
</reference>
<dbReference type="CDD" id="cd16332">
    <property type="entry name" value="Prp-like"/>
    <property type="match status" value="1"/>
</dbReference>
<keyword evidence="8" id="KW-1185">Reference proteome</keyword>
<dbReference type="InterPro" id="IPR036764">
    <property type="entry name" value="Peptidase_Prp_sf"/>
</dbReference>
<evidence type="ECO:0000256" key="1">
    <source>
        <dbReference type="ARBA" id="ARBA00022517"/>
    </source>
</evidence>